<protein>
    <recommendedName>
        <fullName evidence="2">Protein CPL1-like domain-containing protein</fullName>
    </recommendedName>
</protein>
<proteinExistence type="predicted"/>
<dbReference type="PANTHER" id="PTHR35192">
    <property type="entry name" value="PROTEIN, PUTATIVE-RELATED"/>
    <property type="match status" value="1"/>
</dbReference>
<reference evidence="3" key="1">
    <citation type="submission" date="2014-08" db="EMBL/GenBank/DDBJ databases">
        <authorList>
            <person name="Sharma Rahul"/>
            <person name="Thines Marco"/>
        </authorList>
    </citation>
    <scope>NUCLEOTIDE SEQUENCE</scope>
</reference>
<feature type="domain" description="Protein CPL1-like" evidence="2">
    <location>
        <begin position="169"/>
        <end position="232"/>
    </location>
</feature>
<dbReference type="InterPro" id="IPR048661">
    <property type="entry name" value="CPL1-like"/>
</dbReference>
<dbReference type="InterPro" id="IPR038955">
    <property type="entry name" value="PriA/CPL1_fungi"/>
</dbReference>
<dbReference type="PANTHER" id="PTHR35192:SF2">
    <property type="entry name" value="APPLE DOMAIN-CONTAINING PROTEIN"/>
    <property type="match status" value="1"/>
</dbReference>
<feature type="chain" id="PRO_5002522510" description="Protein CPL1-like domain-containing protein" evidence="1">
    <location>
        <begin position="20"/>
        <end position="253"/>
    </location>
</feature>
<evidence type="ECO:0000259" key="2">
    <source>
        <dbReference type="Pfam" id="PF21671"/>
    </source>
</evidence>
<accession>A0A0F7SU21</accession>
<feature type="signal peptide" evidence="1">
    <location>
        <begin position="1"/>
        <end position="19"/>
    </location>
</feature>
<dbReference type="AlphaFoldDB" id="A0A0F7SU21"/>
<dbReference type="EMBL" id="LN483157">
    <property type="protein sequence ID" value="CED84065.1"/>
    <property type="molecule type" value="Genomic_DNA"/>
</dbReference>
<sequence length="253" mass="25627">MFAFKILAVLAATSHLAMAVTAPATISLNNINVVLTTFNLGSLCVCATPTGLTASSTALLNTASVKTGVSTALLGPLEAAVDAAAIAALNLLPATCTYPTNSIPNDCSGACGFACATGFQRCSGHCVANGQTCISPGARRRNLNARSRNACPGTMTACPIKTLSGSAGFECIDTKANLESCGGCVSPFPGDATGQDCTTIANAYNVECENAKCVIKECARGFVINSEGSACVPRQAVSLGRLIFEGAPLVFSN</sequence>
<name>A0A0F7SU21_PHARH</name>
<dbReference type="Pfam" id="PF21671">
    <property type="entry name" value="CPL1-like"/>
    <property type="match status" value="1"/>
</dbReference>
<organism evidence="3">
    <name type="scientific">Phaffia rhodozyma</name>
    <name type="common">Yeast</name>
    <name type="synonym">Xanthophyllomyces dendrorhous</name>
    <dbReference type="NCBI Taxonomy" id="264483"/>
    <lineage>
        <taxon>Eukaryota</taxon>
        <taxon>Fungi</taxon>
        <taxon>Dikarya</taxon>
        <taxon>Basidiomycota</taxon>
        <taxon>Agaricomycotina</taxon>
        <taxon>Tremellomycetes</taxon>
        <taxon>Cystofilobasidiales</taxon>
        <taxon>Mrakiaceae</taxon>
        <taxon>Phaffia</taxon>
    </lineage>
</organism>
<evidence type="ECO:0000256" key="1">
    <source>
        <dbReference type="SAM" id="SignalP"/>
    </source>
</evidence>
<keyword evidence="1" id="KW-0732">Signal</keyword>
<evidence type="ECO:0000313" key="3">
    <source>
        <dbReference type="EMBL" id="CED84065.1"/>
    </source>
</evidence>